<accession>A0A7U7EKT7</accession>
<keyword evidence="4 6" id="KW-0717">Septation</keyword>
<dbReference type="PANTHER" id="PTHR30314:SF3">
    <property type="entry name" value="MITOCHONDRIAL DIVISION PROTEIN FSZA"/>
    <property type="match status" value="1"/>
</dbReference>
<sequence length="392" mass="40922">MFELVDNVPQSAVIKVIGVGGGGGNAVNHMIKNNIEGVEFICANTDAQALKNVSARTVLQLGCGVTKGLGAGTNPEIGRQAALEDRERINEVLQGADMVFITTGMGGGTGTGAAPIIAEVAKEMGILTVAVVTRPFPFEGRKRMQVADDGIRALAESVDSLITIPNEKLLTILGKDASLLSAFAKADDVLAGAVRGISDIMQRPGLMNVDFADVKTVMGEMGMAMMGTGCASGPNRAREATEAAIRNPLLEDVNLQGARGILVNITAGLDLSLGEYAAVGEIIEAFASEHATVKVGAVIDPEMRDELHVTVVATGLGAKIEKPVKVVDNTVPAATISAPAAARPEQPSVNYKDYDRPTVQRQSHGGSAAAKLNAQDDLDYLDIPAFLRRQAD</sequence>
<dbReference type="SMART" id="SM00865">
    <property type="entry name" value="Tubulin_C"/>
    <property type="match status" value="1"/>
</dbReference>
<dbReference type="Proteomes" id="UP000583387">
    <property type="component" value="Unassembled WGS sequence"/>
</dbReference>
<feature type="binding site" evidence="4">
    <location>
        <position position="187"/>
    </location>
    <ligand>
        <name>GTP</name>
        <dbReference type="ChEBI" id="CHEBI:37565"/>
    </ligand>
</feature>
<feature type="binding site" evidence="4">
    <location>
        <position position="143"/>
    </location>
    <ligand>
        <name>GTP</name>
        <dbReference type="ChEBI" id="CHEBI:37565"/>
    </ligand>
</feature>
<dbReference type="InterPro" id="IPR045061">
    <property type="entry name" value="FtsZ/CetZ"/>
</dbReference>
<dbReference type="CDD" id="cd02201">
    <property type="entry name" value="FtsZ_type1"/>
    <property type="match status" value="1"/>
</dbReference>
<dbReference type="GO" id="GO:0043093">
    <property type="term" value="P:FtsZ-dependent cytokinesis"/>
    <property type="evidence" value="ECO:0007669"/>
    <property type="project" value="UniProtKB-UniRule"/>
</dbReference>
<comment type="function">
    <text evidence="4 6">Essential cell division protein that forms a contractile ring structure (Z ring) at the future cell division site. The regulation of the ring assembly controls the timing and the location of cell division. One of the functions of the FtsZ ring is to recruit other cell division proteins to the septum to produce a new cell wall between the dividing cells. Binds GTP and shows GTPase activity.</text>
</comment>
<keyword evidence="3 4" id="KW-0342">GTP-binding</keyword>
<dbReference type="InterPro" id="IPR024757">
    <property type="entry name" value="FtsZ_C"/>
</dbReference>
<dbReference type="GO" id="GO:0032153">
    <property type="term" value="C:cell division site"/>
    <property type="evidence" value="ECO:0007669"/>
    <property type="project" value="UniProtKB-UniRule"/>
</dbReference>
<keyword evidence="4 6" id="KW-0132">Cell division</keyword>
<dbReference type="NCBIfam" id="TIGR00065">
    <property type="entry name" value="ftsZ"/>
    <property type="match status" value="1"/>
</dbReference>
<evidence type="ECO:0000256" key="3">
    <source>
        <dbReference type="ARBA" id="ARBA00023134"/>
    </source>
</evidence>
<comment type="subunit">
    <text evidence="4">Homodimer. Polymerizes to form a dynamic ring structure in a strictly GTP-dependent manner. Interacts directly with several other division proteins.</text>
</comment>
<dbReference type="GO" id="GO:0000917">
    <property type="term" value="P:division septum assembly"/>
    <property type="evidence" value="ECO:0007669"/>
    <property type="project" value="UniProtKB-KW"/>
</dbReference>
<dbReference type="PANTHER" id="PTHR30314">
    <property type="entry name" value="CELL DIVISION PROTEIN FTSZ-RELATED"/>
    <property type="match status" value="1"/>
</dbReference>
<dbReference type="GO" id="GO:0051258">
    <property type="term" value="P:protein polymerization"/>
    <property type="evidence" value="ECO:0007669"/>
    <property type="project" value="UniProtKB-UniRule"/>
</dbReference>
<evidence type="ECO:0000256" key="6">
    <source>
        <dbReference type="RuleBase" id="RU000631"/>
    </source>
</evidence>
<feature type="domain" description="Tubulin/FtsZ 2-layer sandwich" evidence="9">
    <location>
        <begin position="207"/>
        <end position="325"/>
    </location>
</feature>
<evidence type="ECO:0000313" key="11">
    <source>
        <dbReference type="Proteomes" id="UP000583387"/>
    </source>
</evidence>
<dbReference type="InterPro" id="IPR003008">
    <property type="entry name" value="Tubulin_FtsZ_GTPase"/>
</dbReference>
<keyword evidence="2 4" id="KW-0547">Nucleotide-binding</keyword>
<dbReference type="InterPro" id="IPR000158">
    <property type="entry name" value="Cell_div_FtsZ"/>
</dbReference>
<protein>
    <recommendedName>
        <fullName evidence="4 5">Cell division protein FtsZ</fullName>
    </recommendedName>
</protein>
<dbReference type="GO" id="GO:0005737">
    <property type="term" value="C:cytoplasm"/>
    <property type="evidence" value="ECO:0007669"/>
    <property type="project" value="UniProtKB-SubCell"/>
</dbReference>
<comment type="similarity">
    <text evidence="1 4 6">Belongs to the FtsZ family.</text>
</comment>
<keyword evidence="11" id="KW-1185">Reference proteome</keyword>
<dbReference type="GO" id="GO:0003924">
    <property type="term" value="F:GTPase activity"/>
    <property type="evidence" value="ECO:0007669"/>
    <property type="project" value="UniProtKB-UniRule"/>
</dbReference>
<dbReference type="InterPro" id="IPR020805">
    <property type="entry name" value="Cell_div_FtsZ_CS"/>
</dbReference>
<evidence type="ECO:0000256" key="4">
    <source>
        <dbReference type="HAMAP-Rule" id="MF_00909"/>
    </source>
</evidence>
<dbReference type="InterPro" id="IPR008280">
    <property type="entry name" value="Tub_FtsZ_C"/>
</dbReference>
<dbReference type="Pfam" id="PF00091">
    <property type="entry name" value="Tubulin"/>
    <property type="match status" value="1"/>
</dbReference>
<dbReference type="HAMAP" id="MF_00909">
    <property type="entry name" value="FtsZ"/>
    <property type="match status" value="1"/>
</dbReference>
<reference evidence="10 11" key="1">
    <citation type="submission" date="2020-08" db="EMBL/GenBank/DDBJ databases">
        <authorList>
            <person name="Criscuolo A."/>
        </authorList>
    </citation>
    <scope>NUCLEOTIDE SEQUENCE [LARGE SCALE GENOMIC DNA]</scope>
    <source>
        <strain evidence="10">CIP111764</strain>
    </source>
</reference>
<dbReference type="RefSeq" id="WP_187670202.1">
    <property type="nucleotide sequence ID" value="NZ_CAJFCI010000026.1"/>
</dbReference>
<evidence type="ECO:0000256" key="1">
    <source>
        <dbReference type="ARBA" id="ARBA00009690"/>
    </source>
</evidence>
<comment type="subcellular location">
    <subcellularLocation>
        <location evidence="4">Cytoplasm</location>
    </subcellularLocation>
    <text evidence="4">Assembles at midcell at the inner surface of the cytoplasmic membrane.</text>
</comment>
<feature type="region of interest" description="Disordered" evidence="7">
    <location>
        <begin position="340"/>
        <end position="371"/>
    </location>
</feature>
<evidence type="ECO:0000256" key="5">
    <source>
        <dbReference type="NCBIfam" id="TIGR00065"/>
    </source>
</evidence>
<organism evidence="10 11">
    <name type="scientific">Zestomonas carbonaria</name>
    <dbReference type="NCBI Taxonomy" id="2762745"/>
    <lineage>
        <taxon>Bacteria</taxon>
        <taxon>Pseudomonadati</taxon>
        <taxon>Pseudomonadota</taxon>
        <taxon>Gammaproteobacteria</taxon>
        <taxon>Pseudomonadales</taxon>
        <taxon>Pseudomonadaceae</taxon>
        <taxon>Zestomonas</taxon>
    </lineage>
</organism>
<dbReference type="PRINTS" id="PR00423">
    <property type="entry name" value="CELLDVISFTSZ"/>
</dbReference>
<feature type="domain" description="Tubulin/FtsZ GTPase" evidence="8">
    <location>
        <begin position="13"/>
        <end position="205"/>
    </location>
</feature>
<evidence type="ECO:0000313" key="10">
    <source>
        <dbReference type="EMBL" id="CAD5106844.1"/>
    </source>
</evidence>
<keyword evidence="4 6" id="KW-0131">Cell cycle</keyword>
<dbReference type="GO" id="GO:0005525">
    <property type="term" value="F:GTP binding"/>
    <property type="evidence" value="ECO:0007669"/>
    <property type="project" value="UniProtKB-UniRule"/>
</dbReference>
<dbReference type="AlphaFoldDB" id="A0A7U7EKT7"/>
<dbReference type="SMART" id="SM00864">
    <property type="entry name" value="Tubulin"/>
    <property type="match status" value="1"/>
</dbReference>
<evidence type="ECO:0000256" key="2">
    <source>
        <dbReference type="ARBA" id="ARBA00022741"/>
    </source>
</evidence>
<proteinExistence type="inferred from homology"/>
<dbReference type="InterPro" id="IPR018316">
    <property type="entry name" value="Tubulin/FtsZ_2-layer-sand-dom"/>
</dbReference>
<feature type="binding site" evidence="4">
    <location>
        <position position="139"/>
    </location>
    <ligand>
        <name>GTP</name>
        <dbReference type="ChEBI" id="CHEBI:37565"/>
    </ligand>
</feature>
<name>A0A7U7EKT7_9GAMM</name>
<dbReference type="InterPro" id="IPR036525">
    <property type="entry name" value="Tubulin/FtsZ_GTPase_sf"/>
</dbReference>
<feature type="binding site" evidence="4">
    <location>
        <begin position="21"/>
        <end position="25"/>
    </location>
    <ligand>
        <name>GTP</name>
        <dbReference type="ChEBI" id="CHEBI:37565"/>
    </ligand>
</feature>
<dbReference type="SUPFAM" id="SSF55307">
    <property type="entry name" value="Tubulin C-terminal domain-like"/>
    <property type="match status" value="1"/>
</dbReference>
<feature type="binding site" evidence="4">
    <location>
        <begin position="108"/>
        <end position="110"/>
    </location>
    <ligand>
        <name>GTP</name>
        <dbReference type="ChEBI" id="CHEBI:37565"/>
    </ligand>
</feature>
<dbReference type="PROSITE" id="PS01135">
    <property type="entry name" value="FTSZ_2"/>
    <property type="match status" value="1"/>
</dbReference>
<evidence type="ECO:0000256" key="7">
    <source>
        <dbReference type="SAM" id="MobiDB-lite"/>
    </source>
</evidence>
<dbReference type="FunFam" id="3.40.50.1440:FF:000001">
    <property type="entry name" value="Cell division protein FtsZ"/>
    <property type="match status" value="1"/>
</dbReference>
<comment type="caution">
    <text evidence="10">The sequence shown here is derived from an EMBL/GenBank/DDBJ whole genome shotgun (WGS) entry which is preliminary data.</text>
</comment>
<dbReference type="EMBL" id="CAJFCI010000026">
    <property type="protein sequence ID" value="CAD5106844.1"/>
    <property type="molecule type" value="Genomic_DNA"/>
</dbReference>
<dbReference type="InterPro" id="IPR037103">
    <property type="entry name" value="Tubulin/FtsZ-like_C"/>
</dbReference>
<evidence type="ECO:0000259" key="9">
    <source>
        <dbReference type="SMART" id="SM00865"/>
    </source>
</evidence>
<dbReference type="Pfam" id="PF12327">
    <property type="entry name" value="FtsZ_C"/>
    <property type="match status" value="1"/>
</dbReference>
<keyword evidence="4" id="KW-0963">Cytoplasm</keyword>
<dbReference type="SUPFAM" id="SSF52490">
    <property type="entry name" value="Tubulin nucleotide-binding domain-like"/>
    <property type="match status" value="1"/>
</dbReference>
<gene>
    <name evidence="4 10" type="primary">ftsZ</name>
    <name evidence="10" type="ORF">PSEWESI4_01111</name>
</gene>
<dbReference type="Gene3D" id="3.40.50.1440">
    <property type="entry name" value="Tubulin/FtsZ, GTPase domain"/>
    <property type="match status" value="1"/>
</dbReference>
<dbReference type="Gene3D" id="3.30.1330.20">
    <property type="entry name" value="Tubulin/FtsZ, C-terminal domain"/>
    <property type="match status" value="1"/>
</dbReference>
<evidence type="ECO:0000259" key="8">
    <source>
        <dbReference type="SMART" id="SM00864"/>
    </source>
</evidence>